<dbReference type="InterPro" id="IPR001387">
    <property type="entry name" value="Cro/C1-type_HTH"/>
</dbReference>
<dbReference type="Pfam" id="PF01381">
    <property type="entry name" value="HTH_3"/>
    <property type="match status" value="1"/>
</dbReference>
<dbReference type="AlphaFoldDB" id="A0A3N6RVM4"/>
<dbReference type="OrthoDB" id="9803379at2"/>
<dbReference type="Gene3D" id="1.10.260.40">
    <property type="entry name" value="lambda repressor-like DNA-binding domains"/>
    <property type="match status" value="1"/>
</dbReference>
<sequence length="91" mass="10685">MPSFFTNDYQKLIGYLVDVRRKRNITQTQLAEAMRIEQTLVSRIERCERRLDAVEFYHICTLLGVTTDDIYRHLAPRFQALPAVKKKVDGL</sequence>
<evidence type="ECO:0000313" key="3">
    <source>
        <dbReference type="Proteomes" id="UP000279457"/>
    </source>
</evidence>
<dbReference type="Proteomes" id="UP000279457">
    <property type="component" value="Unassembled WGS sequence"/>
</dbReference>
<evidence type="ECO:0000313" key="2">
    <source>
        <dbReference type="EMBL" id="RQM36427.1"/>
    </source>
</evidence>
<organism evidence="2 3">
    <name type="scientific">Erwinia psidii</name>
    <dbReference type="NCBI Taxonomy" id="69224"/>
    <lineage>
        <taxon>Bacteria</taxon>
        <taxon>Pseudomonadati</taxon>
        <taxon>Pseudomonadota</taxon>
        <taxon>Gammaproteobacteria</taxon>
        <taxon>Enterobacterales</taxon>
        <taxon>Erwiniaceae</taxon>
        <taxon>Erwinia</taxon>
    </lineage>
</organism>
<dbReference type="RefSeq" id="WP_124234810.1">
    <property type="nucleotide sequence ID" value="NZ_RHHM01000023.1"/>
</dbReference>
<gene>
    <name evidence="2" type="ORF">EB241_20400</name>
</gene>
<dbReference type="SMART" id="SM00530">
    <property type="entry name" value="HTH_XRE"/>
    <property type="match status" value="1"/>
</dbReference>
<dbReference type="PROSITE" id="PS50943">
    <property type="entry name" value="HTH_CROC1"/>
    <property type="match status" value="1"/>
</dbReference>
<feature type="domain" description="HTH cro/C1-type" evidence="1">
    <location>
        <begin position="16"/>
        <end position="70"/>
    </location>
</feature>
<evidence type="ECO:0000259" key="1">
    <source>
        <dbReference type="PROSITE" id="PS50943"/>
    </source>
</evidence>
<comment type="caution">
    <text evidence="2">The sequence shown here is derived from an EMBL/GenBank/DDBJ whole genome shotgun (WGS) entry which is preliminary data.</text>
</comment>
<reference evidence="2 3" key="1">
    <citation type="submission" date="2018-10" db="EMBL/GenBank/DDBJ databases">
        <title>Draft genome sequence for the type isolate of Erwinia psidii, agent causal of bacterial blight in guava (Psidium guajava) and wilt and die-back of Eucalyptus spp.</title>
        <authorList>
            <person name="Hermenegildo P.S."/>
            <person name="Santos S.A."/>
            <person name="Guimaraes L.M.S."/>
            <person name="Vidigal P.M.P."/>
            <person name="Pereira I.C."/>
            <person name="Badel J.L."/>
            <person name="Alfenas-Zerbini P."/>
            <person name="Ferreira M.A.S.V."/>
            <person name="Alfenas A.C."/>
        </authorList>
    </citation>
    <scope>NUCLEOTIDE SEQUENCE [LARGE SCALE GENOMIC DNA]</scope>
    <source>
        <strain evidence="2 3">IBSBF 435</strain>
    </source>
</reference>
<keyword evidence="3" id="KW-1185">Reference proteome</keyword>
<name>A0A3N6RVM4_9GAMM</name>
<protein>
    <submittedName>
        <fullName evidence="2">XRE family transcriptional regulator</fullName>
    </submittedName>
</protein>
<dbReference type="EMBL" id="RHHM01000023">
    <property type="protein sequence ID" value="RQM36427.1"/>
    <property type="molecule type" value="Genomic_DNA"/>
</dbReference>
<dbReference type="InterPro" id="IPR010982">
    <property type="entry name" value="Lambda_DNA-bd_dom_sf"/>
</dbReference>
<proteinExistence type="predicted"/>
<dbReference type="CDD" id="cd00093">
    <property type="entry name" value="HTH_XRE"/>
    <property type="match status" value="1"/>
</dbReference>
<accession>A0A3N6RVM4</accession>
<dbReference type="SUPFAM" id="SSF47413">
    <property type="entry name" value="lambda repressor-like DNA-binding domains"/>
    <property type="match status" value="1"/>
</dbReference>
<dbReference type="GO" id="GO:0003677">
    <property type="term" value="F:DNA binding"/>
    <property type="evidence" value="ECO:0007669"/>
    <property type="project" value="InterPro"/>
</dbReference>